<reference evidence="1" key="1">
    <citation type="submission" date="2022-06" db="EMBL/GenBank/DDBJ databases">
        <title>Phylogenomic reconstructions and comparative analyses of Kickxellomycotina fungi.</title>
        <authorList>
            <person name="Reynolds N.K."/>
            <person name="Stajich J.E."/>
            <person name="Barry K."/>
            <person name="Grigoriev I.V."/>
            <person name="Crous P."/>
            <person name="Smith M.E."/>
        </authorList>
    </citation>
    <scope>NUCLEOTIDE SEQUENCE</scope>
    <source>
        <strain evidence="1">RSA 2271</strain>
    </source>
</reference>
<organism evidence="1 2">
    <name type="scientific">Spiromyces aspiralis</name>
    <dbReference type="NCBI Taxonomy" id="68401"/>
    <lineage>
        <taxon>Eukaryota</taxon>
        <taxon>Fungi</taxon>
        <taxon>Fungi incertae sedis</taxon>
        <taxon>Zoopagomycota</taxon>
        <taxon>Kickxellomycotina</taxon>
        <taxon>Kickxellomycetes</taxon>
        <taxon>Kickxellales</taxon>
        <taxon>Kickxellaceae</taxon>
        <taxon>Spiromyces</taxon>
    </lineage>
</organism>
<evidence type="ECO:0000313" key="1">
    <source>
        <dbReference type="EMBL" id="KAJ1671636.1"/>
    </source>
</evidence>
<protein>
    <submittedName>
        <fullName evidence="1">Uncharacterized protein</fullName>
    </submittedName>
</protein>
<accession>A0ACC1HD51</accession>
<dbReference type="Proteomes" id="UP001145114">
    <property type="component" value="Unassembled WGS sequence"/>
</dbReference>
<name>A0ACC1HD51_9FUNG</name>
<proteinExistence type="predicted"/>
<gene>
    <name evidence="1" type="ORF">EV182_007524</name>
</gene>
<feature type="non-terminal residue" evidence="1">
    <location>
        <position position="1"/>
    </location>
</feature>
<comment type="caution">
    <text evidence="1">The sequence shown here is derived from an EMBL/GenBank/DDBJ whole genome shotgun (WGS) entry which is preliminary data.</text>
</comment>
<sequence>ASGDNATYMNGSDVNSMKRQAERQLPRPRKRADEAEAQNPPSTSTDAEQKHKTRILPRTWEEGVSATAVEKILNQPAPLSLKELISLAPTVRR</sequence>
<feature type="non-terminal residue" evidence="1">
    <location>
        <position position="93"/>
    </location>
</feature>
<dbReference type="EMBL" id="JAMZIH010008657">
    <property type="protein sequence ID" value="KAJ1671636.1"/>
    <property type="molecule type" value="Genomic_DNA"/>
</dbReference>
<keyword evidence="2" id="KW-1185">Reference proteome</keyword>
<evidence type="ECO:0000313" key="2">
    <source>
        <dbReference type="Proteomes" id="UP001145114"/>
    </source>
</evidence>